<keyword evidence="1" id="KW-0479">Metal-binding</keyword>
<dbReference type="Gene3D" id="1.20.120.910">
    <property type="entry name" value="DksA, coiled-coil domain"/>
    <property type="match status" value="1"/>
</dbReference>
<dbReference type="GeneID" id="3416665"/>
<keyword evidence="2" id="KW-0863">Zinc-finger</keyword>
<dbReference type="KEGG" id="vg:3416665"/>
<dbReference type="EMBL" id="AY962392">
    <property type="protein sequence ID" value="AAX63617.1"/>
    <property type="molecule type" value="Genomic_DNA"/>
</dbReference>
<dbReference type="PROSITE" id="PS51128">
    <property type="entry name" value="ZF_DKSA_2"/>
    <property type="match status" value="1"/>
</dbReference>
<evidence type="ECO:0000256" key="1">
    <source>
        <dbReference type="ARBA" id="ARBA00022723"/>
    </source>
</evidence>
<dbReference type="GO" id="GO:1900378">
    <property type="term" value="P:positive regulation of secondary metabolite biosynthetic process"/>
    <property type="evidence" value="ECO:0007669"/>
    <property type="project" value="TreeGrafter"/>
</dbReference>
<dbReference type="SUPFAM" id="SSF57716">
    <property type="entry name" value="Glucocorticoid receptor-like (DNA-binding domain)"/>
    <property type="match status" value="1"/>
</dbReference>
<proteinExistence type="predicted"/>
<gene>
    <name evidence="6" type="primary">PHG31ORF130c</name>
    <name evidence="6" type="ORF">PHG31p128</name>
</gene>
<evidence type="ECO:0000259" key="5">
    <source>
        <dbReference type="Pfam" id="PF01258"/>
    </source>
</evidence>
<dbReference type="OrthoDB" id="24362at10239"/>
<dbReference type="RefSeq" id="YP_238857.1">
    <property type="nucleotide sequence ID" value="NC_007022.1"/>
</dbReference>
<feature type="domain" description="Zinc finger DksA/TraR C4-type" evidence="5">
    <location>
        <begin position="38"/>
        <end position="66"/>
    </location>
</feature>
<evidence type="ECO:0000313" key="6">
    <source>
        <dbReference type="EMBL" id="AAX63617.1"/>
    </source>
</evidence>
<dbReference type="Pfam" id="PF01258">
    <property type="entry name" value="zf-dskA_traR"/>
    <property type="match status" value="1"/>
</dbReference>
<evidence type="ECO:0000256" key="3">
    <source>
        <dbReference type="ARBA" id="ARBA00022833"/>
    </source>
</evidence>
<evidence type="ECO:0000256" key="4">
    <source>
        <dbReference type="PROSITE-ProRule" id="PRU00510"/>
    </source>
</evidence>
<dbReference type="PANTHER" id="PTHR38777">
    <property type="entry name" value="FELS-2 PROPHAGE PROTEIN"/>
    <property type="match status" value="1"/>
</dbReference>
<keyword evidence="3" id="KW-0862">Zinc</keyword>
<dbReference type="InterPro" id="IPR000962">
    <property type="entry name" value="Znf_DskA_TraR"/>
</dbReference>
<evidence type="ECO:0000256" key="2">
    <source>
        <dbReference type="ARBA" id="ARBA00022771"/>
    </source>
</evidence>
<dbReference type="Proteomes" id="UP000000917">
    <property type="component" value="Segment"/>
</dbReference>
<dbReference type="PANTHER" id="PTHR38777:SF1">
    <property type="entry name" value="DNAK SUPPRESSOR PROTEIN"/>
    <property type="match status" value="1"/>
</dbReference>
<protein>
    <submittedName>
        <fullName evidence="6">Uncharacterized protein PHG31ORF130c</fullName>
    </submittedName>
</protein>
<accession>Q56EN3</accession>
<comment type="caution">
    <text evidence="4">Lacks conserved residue(s) required for the propagation of feature annotation.</text>
</comment>
<organism evidence="6 7">
    <name type="scientific">Aeromonas phage 31</name>
    <dbReference type="NCBI Taxonomy" id="321023"/>
    <lineage>
        <taxon>Viruses</taxon>
        <taxon>Duplodnaviria</taxon>
        <taxon>Heunggongvirae</taxon>
        <taxon>Uroviricota</taxon>
        <taxon>Caudoviricetes</taxon>
        <taxon>Pantevenvirales</taxon>
        <taxon>Straboviridae</taxon>
        <taxon>Biquartavirus</taxon>
        <taxon>Biquartavirus 44RR2</taxon>
    </lineage>
</organism>
<sequence length="84" mass="9483">MAVGFGPENGLHMTINAGLDNALDFIRSTQYKGDTPEFCEECDEPIPKARRMAISTAYCVQCQTVHDNIVHTNWLRVARPKTMR</sequence>
<dbReference type="GO" id="GO:0008270">
    <property type="term" value="F:zinc ion binding"/>
    <property type="evidence" value="ECO:0007669"/>
    <property type="project" value="UniProtKB-KW"/>
</dbReference>
<name>Q56EN3_9CAUD</name>
<evidence type="ECO:0000313" key="7">
    <source>
        <dbReference type="Proteomes" id="UP000000917"/>
    </source>
</evidence>
<reference evidence="6 7" key="1">
    <citation type="submission" date="2005-03" db="EMBL/GenBank/DDBJ databases">
        <title>Comparative analysis of the Aeromonas bacteriophage 31 genome.</title>
        <authorList>
            <person name="Nolan J.M."/>
            <person name="Petrov V."/>
            <person name="Bertrand C."/>
            <person name="Krisch H.M."/>
            <person name="Karam J.D."/>
        </authorList>
    </citation>
    <scope>NUCLEOTIDE SEQUENCE [LARGE SCALE GENOMIC DNA]</scope>
</reference>